<evidence type="ECO:0000313" key="2">
    <source>
        <dbReference type="EMBL" id="KFB76381.1"/>
    </source>
</evidence>
<keyword evidence="1" id="KW-0812">Transmembrane</keyword>
<feature type="transmembrane region" description="Helical" evidence="1">
    <location>
        <begin position="64"/>
        <end position="82"/>
    </location>
</feature>
<keyword evidence="1" id="KW-1133">Transmembrane helix</keyword>
<comment type="caution">
    <text evidence="2">The sequence shown here is derived from an EMBL/GenBank/DDBJ whole genome shotgun (WGS) entry which is preliminary data.</text>
</comment>
<dbReference type="AlphaFoldDB" id="A0A080M5T9"/>
<accession>A0A080M5T9</accession>
<protein>
    <submittedName>
        <fullName evidence="2">Uncharacterized protein</fullName>
    </submittedName>
</protein>
<organism evidence="2 3">
    <name type="scientific">Candidatus Accumulibacter cognatus</name>
    <dbReference type="NCBI Taxonomy" id="2954383"/>
    <lineage>
        <taxon>Bacteria</taxon>
        <taxon>Pseudomonadati</taxon>
        <taxon>Pseudomonadota</taxon>
        <taxon>Betaproteobacteria</taxon>
        <taxon>Candidatus Accumulibacter</taxon>
    </lineage>
</organism>
<dbReference type="Proteomes" id="UP000021315">
    <property type="component" value="Unassembled WGS sequence"/>
</dbReference>
<reference evidence="2" key="1">
    <citation type="submission" date="2014-02" db="EMBL/GenBank/DDBJ databases">
        <title>Expanding our view of genomic diversity in Candidatus Accumulibacter clades.</title>
        <authorList>
            <person name="Skennerton C.T."/>
            <person name="Barr J.J."/>
            <person name="Slater F.R."/>
            <person name="Bond P.L."/>
            <person name="Tyson G.W."/>
        </authorList>
    </citation>
    <scope>NUCLEOTIDE SEQUENCE [LARGE SCALE GENOMIC DNA]</scope>
</reference>
<dbReference type="EMBL" id="JDST02000056">
    <property type="protein sequence ID" value="KFB76381.1"/>
    <property type="molecule type" value="Genomic_DNA"/>
</dbReference>
<dbReference type="STRING" id="1453999.AW06_002524"/>
<keyword evidence="1" id="KW-0472">Membrane</keyword>
<name>A0A080M5T9_9PROT</name>
<feature type="transmembrane region" description="Helical" evidence="1">
    <location>
        <begin position="34"/>
        <end position="52"/>
    </location>
</feature>
<keyword evidence="3" id="KW-1185">Reference proteome</keyword>
<gene>
    <name evidence="2" type="ORF">AW06_002524</name>
</gene>
<dbReference type="RefSeq" id="WP_034949767.1">
    <property type="nucleotide sequence ID" value="NZ_JDST02000056.1"/>
</dbReference>
<evidence type="ECO:0000313" key="3">
    <source>
        <dbReference type="Proteomes" id="UP000021315"/>
    </source>
</evidence>
<evidence type="ECO:0000256" key="1">
    <source>
        <dbReference type="SAM" id="Phobius"/>
    </source>
</evidence>
<proteinExistence type="predicted"/>
<sequence length="83" mass="8465">MSTHFLSVAHSERLGVALVIGGALLLAVRSPLALLAYLCLTAGSLVLLAVALNRRDAAQAAMQLTFVMINAIGLALAIGSAHA</sequence>